<dbReference type="AlphaFoldDB" id="A0A382G635"/>
<proteinExistence type="predicted"/>
<accession>A0A382G635</accession>
<organism evidence="2">
    <name type="scientific">marine metagenome</name>
    <dbReference type="NCBI Taxonomy" id="408172"/>
    <lineage>
        <taxon>unclassified sequences</taxon>
        <taxon>metagenomes</taxon>
        <taxon>ecological metagenomes</taxon>
    </lineage>
</organism>
<keyword evidence="1" id="KW-1133">Transmembrane helix</keyword>
<keyword evidence="1" id="KW-0472">Membrane</keyword>
<feature type="transmembrane region" description="Helical" evidence="1">
    <location>
        <begin position="20"/>
        <end position="41"/>
    </location>
</feature>
<protein>
    <submittedName>
        <fullName evidence="2">Uncharacterized protein</fullName>
    </submittedName>
</protein>
<evidence type="ECO:0000313" key="2">
    <source>
        <dbReference type="EMBL" id="SVB70043.1"/>
    </source>
</evidence>
<name>A0A382G635_9ZZZZ</name>
<keyword evidence="1" id="KW-0812">Transmembrane</keyword>
<reference evidence="2" key="1">
    <citation type="submission" date="2018-05" db="EMBL/GenBank/DDBJ databases">
        <authorList>
            <person name="Lanie J.A."/>
            <person name="Ng W.-L."/>
            <person name="Kazmierczak K.M."/>
            <person name="Andrzejewski T.M."/>
            <person name="Davidsen T.M."/>
            <person name="Wayne K.J."/>
            <person name="Tettelin H."/>
            <person name="Glass J.I."/>
            <person name="Rusch D."/>
            <person name="Podicherti R."/>
            <person name="Tsui H.-C.T."/>
            <person name="Winkler M.E."/>
        </authorList>
    </citation>
    <scope>NUCLEOTIDE SEQUENCE</scope>
</reference>
<evidence type="ECO:0000256" key="1">
    <source>
        <dbReference type="SAM" id="Phobius"/>
    </source>
</evidence>
<gene>
    <name evidence="2" type="ORF">METZ01_LOCUS222897</name>
</gene>
<dbReference type="EMBL" id="UINC01053480">
    <property type="protein sequence ID" value="SVB70043.1"/>
    <property type="molecule type" value="Genomic_DNA"/>
</dbReference>
<sequence>MYQNTLFEPIYGHSDWGSALIAFFIIAVSLGSSWAVGSVAVRFSKKD</sequence>